<keyword evidence="1" id="KW-1133">Transmembrane helix</keyword>
<dbReference type="PANTHER" id="PTHR45662:SF2">
    <property type="entry name" value="PHOSPHATIDYLINOSITOL-3-PHOSPHATASE SAC1"/>
    <property type="match status" value="1"/>
</dbReference>
<comment type="caution">
    <text evidence="3">The sequence shown here is derived from an EMBL/GenBank/DDBJ whole genome shotgun (WGS) entry which is preliminary data.</text>
</comment>
<dbReference type="InterPro" id="IPR002013">
    <property type="entry name" value="SAC_dom"/>
</dbReference>
<dbReference type="Pfam" id="PF02383">
    <property type="entry name" value="Syja_N"/>
    <property type="match status" value="1"/>
</dbReference>
<dbReference type="EMBL" id="SBIQ01000069">
    <property type="protein sequence ID" value="KAF7683607.1"/>
    <property type="molecule type" value="Genomic_DNA"/>
</dbReference>
<evidence type="ECO:0000313" key="4">
    <source>
        <dbReference type="Proteomes" id="UP001516464"/>
    </source>
</evidence>
<evidence type="ECO:0000259" key="2">
    <source>
        <dbReference type="PROSITE" id="PS50275"/>
    </source>
</evidence>
<protein>
    <submittedName>
        <fullName evidence="3">Phosphatidylinositide phosphatase SAC1</fullName>
    </submittedName>
</protein>
<name>A0ABQ7HZM9_9MICR</name>
<keyword evidence="1" id="KW-0472">Membrane</keyword>
<dbReference type="Proteomes" id="UP001516464">
    <property type="component" value="Unassembled WGS sequence"/>
</dbReference>
<evidence type="ECO:0000313" key="3">
    <source>
        <dbReference type="EMBL" id="KAF7683607.1"/>
    </source>
</evidence>
<feature type="transmembrane region" description="Helical" evidence="1">
    <location>
        <begin position="454"/>
        <end position="472"/>
    </location>
</feature>
<evidence type="ECO:0000256" key="1">
    <source>
        <dbReference type="SAM" id="Phobius"/>
    </source>
</evidence>
<sequence length="514" mass="59604">MIRNNTKIRVLKDKIEIVINEDSHIDLTYQTDKLKVYPHTPYGGIEYQSYGILGIVNSTTAKHLIFITEVEQVGDIQDVAVYEIKKTHVISYGSHISYEEVRCLKKFLSLPGFYISEYDLTNGDNEFVFNYKIKEKFEEDTSGMYKGVSCIQGYFGNCKDGEWNLCLISRRSWKRAGTRLWMRGVDEEGNAANYVETEQILHNQDTITRHIQVRGSIPFKWGHKVGIEYKPPLIIYNDDITKSNDIIMNKYKNVYYMNLVQSVGYDAPICSRFTKALIKNNYRHGYCDYNGNKVYLSQQKQKDMVEKLKPFLNEFGIFYKKNGVEEKQEGVIRTNCIDCLDRTNLVQFLIAQEVLLKQTEKMNIKDNIRLGQHLRELWYNNGNAISMQYAGTPALKKHIILDSKQTIFGTINDLSNASQRYFINRFSDGGLQTGYDMFTGRCTDMVRIRSNTGYISYALLFFTISIILISFITKQYAGKQSKVYGVIIGFIILYISTFLIFFKWFVDKPLYSGK</sequence>
<dbReference type="PROSITE" id="PS50275">
    <property type="entry name" value="SAC"/>
    <property type="match status" value="1"/>
</dbReference>
<proteinExistence type="predicted"/>
<feature type="transmembrane region" description="Helical" evidence="1">
    <location>
        <begin position="484"/>
        <end position="506"/>
    </location>
</feature>
<organism evidence="3 4">
    <name type="scientific">Astathelohania contejeani</name>
    <dbReference type="NCBI Taxonomy" id="164912"/>
    <lineage>
        <taxon>Eukaryota</taxon>
        <taxon>Fungi</taxon>
        <taxon>Fungi incertae sedis</taxon>
        <taxon>Microsporidia</taxon>
        <taxon>Astathelohaniidae</taxon>
        <taxon>Astathelohania</taxon>
    </lineage>
</organism>
<keyword evidence="1" id="KW-0812">Transmembrane</keyword>
<gene>
    <name evidence="3" type="primary">sacm1l</name>
    <name evidence="3" type="ORF">TCON_1187</name>
</gene>
<keyword evidence="4" id="KW-1185">Reference proteome</keyword>
<accession>A0ABQ7HZM9</accession>
<feature type="domain" description="SAC" evidence="2">
    <location>
        <begin position="124"/>
        <end position="391"/>
    </location>
</feature>
<dbReference type="PANTHER" id="PTHR45662">
    <property type="entry name" value="PHOSPHATIDYLINOSITIDE PHOSPHATASE SAC1"/>
    <property type="match status" value="1"/>
</dbReference>
<reference evidence="3 4" key="1">
    <citation type="submission" date="2019-01" db="EMBL/GenBank/DDBJ databases">
        <title>Genomes sequencing and comparative genomics of infectious freshwater microsporidia, Cucumispora dikerogammari and Thelohania contejeani.</title>
        <authorList>
            <person name="Cormier A."/>
            <person name="Giraud I."/>
            <person name="Wattier R."/>
            <person name="Teixeira M."/>
            <person name="Grandjean F."/>
            <person name="Rigaud T."/>
            <person name="Cordaux R."/>
        </authorList>
    </citation>
    <scope>NUCLEOTIDE SEQUENCE [LARGE SCALE GENOMIC DNA]</scope>
    <source>
        <strain evidence="3">T1</strain>
        <tissue evidence="3">Spores</tissue>
    </source>
</reference>